<keyword evidence="3" id="KW-1185">Reference proteome</keyword>
<reference evidence="2 3" key="1">
    <citation type="journal article" date="2007" name="Genome Res.">
        <title>Genome characteristics of facultatively symbiotic Frankia sp. strains reflect host range and host plant biogeography.</title>
        <authorList>
            <person name="Normand P."/>
            <person name="Lapierre P."/>
            <person name="Tisa L.S."/>
            <person name="Gogarten J.P."/>
            <person name="Alloisio N."/>
            <person name="Bagnarol E."/>
            <person name="Bassi C.A."/>
            <person name="Berry A.M."/>
            <person name="Bickhart D.M."/>
            <person name="Choisne N."/>
            <person name="Couloux A."/>
            <person name="Cournoyer B."/>
            <person name="Cruveiller S."/>
            <person name="Daubin V."/>
            <person name="Demange N."/>
            <person name="Francino M.P."/>
            <person name="Goltsman E."/>
            <person name="Huang Y."/>
            <person name="Kopp O.R."/>
            <person name="Labarre L."/>
            <person name="Lapidus A."/>
            <person name="Lavire C."/>
            <person name="Marechal J."/>
            <person name="Martinez M."/>
            <person name="Mastronunzio J.E."/>
            <person name="Mullin B.C."/>
            <person name="Niemann J."/>
            <person name="Pujic P."/>
            <person name="Rawnsley T."/>
            <person name="Rouy Z."/>
            <person name="Schenowitz C."/>
            <person name="Sellstedt A."/>
            <person name="Tavares F."/>
            <person name="Tomkins J.P."/>
            <person name="Vallenet D."/>
            <person name="Valverde C."/>
            <person name="Wall L.G."/>
            <person name="Wang Y."/>
            <person name="Medigue C."/>
            <person name="Benson D.R."/>
        </authorList>
    </citation>
    <scope>NUCLEOTIDE SEQUENCE [LARGE SCALE GENOMIC DNA]</scope>
    <source>
        <strain evidence="3">DSM 45986 / CECT 9034 / ACN14a</strain>
    </source>
</reference>
<dbReference type="AlphaFoldDB" id="Q0RLM8"/>
<name>Q0RLM8_FRAAA</name>
<dbReference type="KEGG" id="fal:FRAAL2932"/>
<organism evidence="2 3">
    <name type="scientific">Frankia alni (strain DSM 45986 / CECT 9034 / ACN14a)</name>
    <dbReference type="NCBI Taxonomy" id="326424"/>
    <lineage>
        <taxon>Bacteria</taxon>
        <taxon>Bacillati</taxon>
        <taxon>Actinomycetota</taxon>
        <taxon>Actinomycetes</taxon>
        <taxon>Frankiales</taxon>
        <taxon>Frankiaceae</taxon>
        <taxon>Frankia</taxon>
    </lineage>
</organism>
<proteinExistence type="predicted"/>
<sequence length="58" mass="5888">MTGVRLLRRPGAHGKPSSAAADTALPAGIAPAPLPPFAPGRTSWDTGALNPAPARYLQ</sequence>
<dbReference type="STRING" id="326424.FRAAL2932"/>
<feature type="region of interest" description="Disordered" evidence="1">
    <location>
        <begin position="1"/>
        <end position="58"/>
    </location>
</feature>
<evidence type="ECO:0000256" key="1">
    <source>
        <dbReference type="SAM" id="MobiDB-lite"/>
    </source>
</evidence>
<accession>Q0RLM8</accession>
<dbReference type="Proteomes" id="UP000000657">
    <property type="component" value="Chromosome"/>
</dbReference>
<feature type="compositionally biased region" description="Basic residues" evidence="1">
    <location>
        <begin position="1"/>
        <end position="12"/>
    </location>
</feature>
<protein>
    <submittedName>
        <fullName evidence="2">Uncharacterized protein</fullName>
    </submittedName>
</protein>
<dbReference type="HOGENOM" id="CLU_2972829_0_0_11"/>
<dbReference type="EMBL" id="CT573213">
    <property type="protein sequence ID" value="CAJ61576.1"/>
    <property type="molecule type" value="Genomic_DNA"/>
</dbReference>
<evidence type="ECO:0000313" key="2">
    <source>
        <dbReference type="EMBL" id="CAJ61576.1"/>
    </source>
</evidence>
<evidence type="ECO:0000313" key="3">
    <source>
        <dbReference type="Proteomes" id="UP000000657"/>
    </source>
</evidence>
<gene>
    <name evidence="2" type="ordered locus">FRAAL2932</name>
</gene>